<dbReference type="AlphaFoldDB" id="A0A939KJ30"/>
<dbReference type="InterPro" id="IPR016181">
    <property type="entry name" value="Acyl_CoA_acyltransferase"/>
</dbReference>
<comment type="caution">
    <text evidence="4">The sequence shown here is derived from an EMBL/GenBank/DDBJ whole genome shotgun (WGS) entry which is preliminary data.</text>
</comment>
<keyword evidence="5" id="KW-1185">Reference proteome</keyword>
<keyword evidence="1" id="KW-0808">Transferase</keyword>
<dbReference type="EMBL" id="JAFNJU010000004">
    <property type="protein sequence ID" value="MBO1264616.1"/>
    <property type="molecule type" value="Genomic_DNA"/>
</dbReference>
<dbReference type="RefSeq" id="WP_207599136.1">
    <property type="nucleotide sequence ID" value="NZ_JAFNJU010000004.1"/>
</dbReference>
<evidence type="ECO:0000259" key="3">
    <source>
        <dbReference type="PROSITE" id="PS51186"/>
    </source>
</evidence>
<dbReference type="Proteomes" id="UP000664218">
    <property type="component" value="Unassembled WGS sequence"/>
</dbReference>
<organism evidence="4 5">
    <name type="scientific">Proteiniclasticum aestuarii</name>
    <dbReference type="NCBI Taxonomy" id="2817862"/>
    <lineage>
        <taxon>Bacteria</taxon>
        <taxon>Bacillati</taxon>
        <taxon>Bacillota</taxon>
        <taxon>Clostridia</taxon>
        <taxon>Eubacteriales</taxon>
        <taxon>Clostridiaceae</taxon>
        <taxon>Proteiniclasticum</taxon>
    </lineage>
</organism>
<dbReference type="GO" id="GO:0016747">
    <property type="term" value="F:acyltransferase activity, transferring groups other than amino-acyl groups"/>
    <property type="evidence" value="ECO:0007669"/>
    <property type="project" value="InterPro"/>
</dbReference>
<dbReference type="SUPFAM" id="SSF55729">
    <property type="entry name" value="Acyl-CoA N-acyltransferases (Nat)"/>
    <property type="match status" value="1"/>
</dbReference>
<name>A0A939KJ30_9CLOT</name>
<evidence type="ECO:0000313" key="5">
    <source>
        <dbReference type="Proteomes" id="UP000664218"/>
    </source>
</evidence>
<proteinExistence type="predicted"/>
<evidence type="ECO:0000256" key="2">
    <source>
        <dbReference type="ARBA" id="ARBA00023315"/>
    </source>
</evidence>
<dbReference type="PROSITE" id="PS51186">
    <property type="entry name" value="GNAT"/>
    <property type="match status" value="1"/>
</dbReference>
<sequence length="144" mass="16879">MKEGMMERSTREDMMFIDDGIVAYNQGKVPFTQKPAFIPVNRVIRNEEGEILAGVNSMIYCWRVLAIDVLWVKEEYRKRGYGTRLLEELERVAKEENCSLMHLDTFDFQAKEFYEKNGFAVFGTLENCPPGHMRYYMKKEIGTV</sequence>
<feature type="domain" description="N-acetyltransferase" evidence="3">
    <location>
        <begin position="4"/>
        <end position="142"/>
    </location>
</feature>
<accession>A0A939KJ30</accession>
<gene>
    <name evidence="4" type="ORF">J3A84_06200</name>
</gene>
<dbReference type="PANTHER" id="PTHR43420">
    <property type="entry name" value="ACETYLTRANSFERASE"/>
    <property type="match status" value="1"/>
</dbReference>
<dbReference type="InterPro" id="IPR000182">
    <property type="entry name" value="GNAT_dom"/>
</dbReference>
<dbReference type="Pfam" id="PF00583">
    <property type="entry name" value="Acetyltransf_1"/>
    <property type="match status" value="1"/>
</dbReference>
<evidence type="ECO:0000313" key="4">
    <source>
        <dbReference type="EMBL" id="MBO1264616.1"/>
    </source>
</evidence>
<dbReference type="Gene3D" id="3.40.630.30">
    <property type="match status" value="1"/>
</dbReference>
<keyword evidence="2" id="KW-0012">Acyltransferase</keyword>
<protein>
    <submittedName>
        <fullName evidence="4">GNAT family N-acetyltransferase</fullName>
    </submittedName>
</protein>
<reference evidence="4" key="1">
    <citation type="submission" date="2021-03" db="EMBL/GenBank/DDBJ databases">
        <title>Proteiniclasticum marinus sp. nov., isolated from tidal flat sediment.</title>
        <authorList>
            <person name="Namirimu T."/>
            <person name="Yang J.-A."/>
            <person name="Yang S.-H."/>
            <person name="Kim Y.-J."/>
            <person name="Kwon K.K."/>
        </authorList>
    </citation>
    <scope>NUCLEOTIDE SEQUENCE</scope>
    <source>
        <strain evidence="4">SCR006</strain>
    </source>
</reference>
<evidence type="ECO:0000256" key="1">
    <source>
        <dbReference type="ARBA" id="ARBA00022679"/>
    </source>
</evidence>
<dbReference type="CDD" id="cd04301">
    <property type="entry name" value="NAT_SF"/>
    <property type="match status" value="1"/>
</dbReference>
<dbReference type="PANTHER" id="PTHR43420:SF12">
    <property type="entry name" value="N-ACETYLTRANSFERASE DOMAIN-CONTAINING PROTEIN"/>
    <property type="match status" value="1"/>
</dbReference>
<dbReference type="InterPro" id="IPR050680">
    <property type="entry name" value="YpeA/RimI_acetyltransf"/>
</dbReference>